<comment type="similarity">
    <text evidence="2">Belongs to the prephenate/arogenate dehydrogenase family.</text>
</comment>
<dbReference type="PROSITE" id="PS51176">
    <property type="entry name" value="PDH_ADH"/>
    <property type="match status" value="1"/>
</dbReference>
<dbReference type="FunFam" id="3.40.50.720:FF:000208">
    <property type="entry name" value="Prephenate dehydrogenase"/>
    <property type="match status" value="1"/>
</dbReference>
<keyword evidence="10" id="KW-1133">Transmembrane helix</keyword>
<keyword evidence="5" id="KW-0028">Amino-acid biosynthesis</keyword>
<dbReference type="InterPro" id="IPR050812">
    <property type="entry name" value="Preph/Arog_dehydrog"/>
</dbReference>
<evidence type="ECO:0000256" key="4">
    <source>
        <dbReference type="ARBA" id="ARBA00022498"/>
    </source>
</evidence>
<feature type="transmembrane region" description="Helical" evidence="10">
    <location>
        <begin position="12"/>
        <end position="32"/>
    </location>
</feature>
<dbReference type="GO" id="GO:0008977">
    <property type="term" value="F:prephenate dehydrogenase (NAD+) activity"/>
    <property type="evidence" value="ECO:0007669"/>
    <property type="project" value="UniProtKB-EC"/>
</dbReference>
<keyword evidence="4" id="KW-0827">Tyrosine biosynthesis</keyword>
<evidence type="ECO:0000256" key="1">
    <source>
        <dbReference type="ARBA" id="ARBA00005067"/>
    </source>
</evidence>
<dbReference type="GO" id="GO:0006571">
    <property type="term" value="P:tyrosine biosynthetic process"/>
    <property type="evidence" value="ECO:0007669"/>
    <property type="project" value="UniProtKB-KW"/>
</dbReference>
<dbReference type="InterPro" id="IPR008927">
    <property type="entry name" value="6-PGluconate_DH-like_C_sf"/>
</dbReference>
<dbReference type="FunFam" id="1.10.3660.10:FF:000003">
    <property type="entry name" value="Prephenate dehydrogenase"/>
    <property type="match status" value="1"/>
</dbReference>
<dbReference type="Gene3D" id="3.40.50.720">
    <property type="entry name" value="NAD(P)-binding Rossmann-like Domain"/>
    <property type="match status" value="1"/>
</dbReference>
<dbReference type="Pfam" id="PF20463">
    <property type="entry name" value="PDH_C"/>
    <property type="match status" value="1"/>
</dbReference>
<sequence>MCGASSRTRNLALVVSGFAFNKLVIFGVGLIGGSLARALRERAPGGAGEIVGVGRSRASVERALALGVIDRAAALDDDAQLRDALAGADLVLLAAPVAQTGPLLTRIAPWLEAATIVTDAGSTKSDVVAAARAALGERIAQFVPGHPIAGRESSGVEAALPDLYVGRNVVLCPLPENAPESVARIDAMWRATGADVRMMSTEQHDRVFASISHLPHVLSFALVEQILGEADAELKFSYAAGGFRDFTRIAASSPEMWRDVCVANRAALLDELDGYTRVLTRLRAAIDAGDGAALEAVFTRSRAARKAWQERGGTPAAEPVKK</sequence>
<name>A0A6P2NJX6_BURL3</name>
<evidence type="ECO:0000256" key="10">
    <source>
        <dbReference type="SAM" id="Phobius"/>
    </source>
</evidence>
<feature type="domain" description="Prephenate/arogenate dehydrogenase" evidence="11">
    <location>
        <begin position="21"/>
        <end position="316"/>
    </location>
</feature>
<evidence type="ECO:0000313" key="12">
    <source>
        <dbReference type="EMBL" id="VWB94972.1"/>
    </source>
</evidence>
<keyword evidence="7" id="KW-0520">NAD</keyword>
<evidence type="ECO:0000256" key="9">
    <source>
        <dbReference type="ARBA" id="ARBA00049260"/>
    </source>
</evidence>
<dbReference type="Gene3D" id="1.10.3660.10">
    <property type="entry name" value="6-phosphogluconate dehydrogenase C-terminal like domain"/>
    <property type="match status" value="1"/>
</dbReference>
<accession>A0A6P2NJX6</accession>
<keyword evidence="10" id="KW-0472">Membrane</keyword>
<dbReference type="InterPro" id="IPR036291">
    <property type="entry name" value="NAD(P)-bd_dom_sf"/>
</dbReference>
<evidence type="ECO:0000313" key="13">
    <source>
        <dbReference type="Proteomes" id="UP000494174"/>
    </source>
</evidence>
<dbReference type="EMBL" id="CABVPU010000018">
    <property type="protein sequence ID" value="VWB94972.1"/>
    <property type="molecule type" value="Genomic_DNA"/>
</dbReference>
<dbReference type="GO" id="GO:0070403">
    <property type="term" value="F:NAD+ binding"/>
    <property type="evidence" value="ECO:0007669"/>
    <property type="project" value="InterPro"/>
</dbReference>
<dbReference type="SUPFAM" id="SSF48179">
    <property type="entry name" value="6-phosphogluconate dehydrogenase C-terminal domain-like"/>
    <property type="match status" value="1"/>
</dbReference>
<proteinExistence type="inferred from homology"/>
<keyword evidence="8" id="KW-0057">Aromatic amino acid biosynthesis</keyword>
<dbReference type="PANTHER" id="PTHR21363:SF0">
    <property type="entry name" value="PREPHENATE DEHYDROGENASE [NADP(+)]"/>
    <property type="match status" value="1"/>
</dbReference>
<dbReference type="InterPro" id="IPR046826">
    <property type="entry name" value="PDH_N"/>
</dbReference>
<evidence type="ECO:0000256" key="7">
    <source>
        <dbReference type="ARBA" id="ARBA00023027"/>
    </source>
</evidence>
<evidence type="ECO:0000259" key="11">
    <source>
        <dbReference type="PROSITE" id="PS51176"/>
    </source>
</evidence>
<organism evidence="12 13">
    <name type="scientific">Burkholderia lata (strain ATCC 17760 / DSM 23089 / LMG 22485 / NCIMB 9086 / R18194 / 383)</name>
    <dbReference type="NCBI Taxonomy" id="482957"/>
    <lineage>
        <taxon>Bacteria</taxon>
        <taxon>Pseudomonadati</taxon>
        <taxon>Pseudomonadota</taxon>
        <taxon>Betaproteobacteria</taxon>
        <taxon>Burkholderiales</taxon>
        <taxon>Burkholderiaceae</taxon>
        <taxon>Burkholderia</taxon>
        <taxon>Burkholderia cepacia complex</taxon>
    </lineage>
</organism>
<dbReference type="SUPFAM" id="SSF51735">
    <property type="entry name" value="NAD(P)-binding Rossmann-fold domains"/>
    <property type="match status" value="1"/>
</dbReference>
<evidence type="ECO:0000256" key="3">
    <source>
        <dbReference type="ARBA" id="ARBA00012068"/>
    </source>
</evidence>
<evidence type="ECO:0000256" key="5">
    <source>
        <dbReference type="ARBA" id="ARBA00022605"/>
    </source>
</evidence>
<reference evidence="12 13" key="1">
    <citation type="submission" date="2019-09" db="EMBL/GenBank/DDBJ databases">
        <authorList>
            <person name="Depoorter E."/>
        </authorList>
    </citation>
    <scope>NUCLEOTIDE SEQUENCE [LARGE SCALE GENOMIC DNA]</scope>
    <source>
        <strain evidence="12">R-15945</strain>
    </source>
</reference>
<keyword evidence="6" id="KW-0560">Oxidoreductase</keyword>
<evidence type="ECO:0000256" key="6">
    <source>
        <dbReference type="ARBA" id="ARBA00023002"/>
    </source>
</evidence>
<comment type="pathway">
    <text evidence="1">Amino-acid biosynthesis; L-tyrosine biosynthesis; (4-hydroxyphenyl)pyruvate from prephenate (NAD(+) route): step 1/1.</text>
</comment>
<dbReference type="Pfam" id="PF02153">
    <property type="entry name" value="PDH_N"/>
    <property type="match status" value="1"/>
</dbReference>
<dbReference type="AlphaFoldDB" id="A0A6P2NJX6"/>
<gene>
    <name evidence="12" type="ORF">BLA15945_04590</name>
</gene>
<keyword evidence="10" id="KW-0812">Transmembrane</keyword>
<dbReference type="EC" id="1.3.1.12" evidence="3"/>
<evidence type="ECO:0000256" key="2">
    <source>
        <dbReference type="ARBA" id="ARBA00007964"/>
    </source>
</evidence>
<dbReference type="GO" id="GO:0004665">
    <property type="term" value="F:prephenate dehydrogenase (NADP+) activity"/>
    <property type="evidence" value="ECO:0007669"/>
    <property type="project" value="InterPro"/>
</dbReference>
<dbReference type="InterPro" id="IPR046825">
    <property type="entry name" value="PDH_C"/>
</dbReference>
<evidence type="ECO:0000256" key="8">
    <source>
        <dbReference type="ARBA" id="ARBA00023141"/>
    </source>
</evidence>
<dbReference type="InterPro" id="IPR003099">
    <property type="entry name" value="Prephen_DH"/>
</dbReference>
<dbReference type="PANTHER" id="PTHR21363">
    <property type="entry name" value="PREPHENATE DEHYDROGENASE"/>
    <property type="match status" value="1"/>
</dbReference>
<protein>
    <recommendedName>
        <fullName evidence="3">prephenate dehydrogenase</fullName>
        <ecNumber evidence="3">1.3.1.12</ecNumber>
    </recommendedName>
</protein>
<dbReference type="Proteomes" id="UP000494174">
    <property type="component" value="Unassembled WGS sequence"/>
</dbReference>
<comment type="catalytic activity">
    <reaction evidence="9">
        <text>prephenate + NAD(+) = 3-(4-hydroxyphenyl)pyruvate + CO2 + NADH</text>
        <dbReference type="Rhea" id="RHEA:13869"/>
        <dbReference type="ChEBI" id="CHEBI:16526"/>
        <dbReference type="ChEBI" id="CHEBI:29934"/>
        <dbReference type="ChEBI" id="CHEBI:36242"/>
        <dbReference type="ChEBI" id="CHEBI:57540"/>
        <dbReference type="ChEBI" id="CHEBI:57945"/>
        <dbReference type="EC" id="1.3.1.12"/>
    </reaction>
</comment>